<dbReference type="GO" id="GO:0005737">
    <property type="term" value="C:cytoplasm"/>
    <property type="evidence" value="ECO:0007669"/>
    <property type="project" value="TreeGrafter"/>
</dbReference>
<dbReference type="GO" id="GO:0016020">
    <property type="term" value="C:membrane"/>
    <property type="evidence" value="ECO:0007669"/>
    <property type="project" value="UniProtKB-SubCell"/>
</dbReference>
<evidence type="ECO:0000313" key="7">
    <source>
        <dbReference type="EMBL" id="RPA84686.1"/>
    </source>
</evidence>
<keyword evidence="3 5" id="KW-1133">Transmembrane helix</keyword>
<comment type="subcellular location">
    <subcellularLocation>
        <location evidence="1">Membrane</location>
        <topology evidence="1">Multi-pass membrane protein</topology>
    </subcellularLocation>
</comment>
<protein>
    <submittedName>
        <fullName evidence="7">EXS-domain-containing protein</fullName>
    </submittedName>
</protein>
<gene>
    <name evidence="7" type="ORF">BJ508DRAFT_412448</name>
</gene>
<dbReference type="OrthoDB" id="2159384at2759"/>
<name>A0A3N4IGE5_ASCIM</name>
<dbReference type="PANTHER" id="PTHR10783:SF46">
    <property type="entry name" value="PROTEIN ERD1 HOMOLOG 2"/>
    <property type="match status" value="1"/>
</dbReference>
<sequence>MDLDVDTSEVFTMFMPLPYRILALFIAGIWGWGFAVHYLHSIRIDVGSMIRYPQLSTDTKPLHRRVYDFAFFQTVVFGFSLSAFWMFTKGDEQAVIDWEVLPLSAFFIILGVFFLPLHTFHRRGRTRILRMLRRILVGGIDRDARFADLLLSDALTSYAKVLGDLWVNGCMFFTKHVSTTSKPDRECGGTFFVPLVIAFPSYIRFQQCIIEYFRCPAGAKAERKGHLLNALKYSTAFPVIITSAVQRGFDPNVPHMLSEASLSRLWLLFVFINSFYSFYWDVTRDWDLTLFHPDQSPDYPLREIRHFAPSLIYYCAIIIDFFLRATWSLKLNAHLDHLNTLESGIFTLQLLEVFRRWMWTFLRVEKEFVSRGVMAGGMDFFEMEEGELGEGSVKLEDF</sequence>
<dbReference type="STRING" id="1160509.A0A3N4IGE5"/>
<dbReference type="InterPro" id="IPR004342">
    <property type="entry name" value="EXS_C"/>
</dbReference>
<feature type="transmembrane region" description="Helical" evidence="5">
    <location>
        <begin position="265"/>
        <end position="282"/>
    </location>
</feature>
<dbReference type="AlphaFoldDB" id="A0A3N4IGE5"/>
<dbReference type="EMBL" id="ML119657">
    <property type="protein sequence ID" value="RPA84686.1"/>
    <property type="molecule type" value="Genomic_DNA"/>
</dbReference>
<reference evidence="7 8" key="1">
    <citation type="journal article" date="2018" name="Nat. Ecol. Evol.">
        <title>Pezizomycetes genomes reveal the molecular basis of ectomycorrhizal truffle lifestyle.</title>
        <authorList>
            <person name="Murat C."/>
            <person name="Payen T."/>
            <person name="Noel B."/>
            <person name="Kuo A."/>
            <person name="Morin E."/>
            <person name="Chen J."/>
            <person name="Kohler A."/>
            <person name="Krizsan K."/>
            <person name="Balestrini R."/>
            <person name="Da Silva C."/>
            <person name="Montanini B."/>
            <person name="Hainaut M."/>
            <person name="Levati E."/>
            <person name="Barry K.W."/>
            <person name="Belfiori B."/>
            <person name="Cichocki N."/>
            <person name="Clum A."/>
            <person name="Dockter R.B."/>
            <person name="Fauchery L."/>
            <person name="Guy J."/>
            <person name="Iotti M."/>
            <person name="Le Tacon F."/>
            <person name="Lindquist E.A."/>
            <person name="Lipzen A."/>
            <person name="Malagnac F."/>
            <person name="Mello A."/>
            <person name="Molinier V."/>
            <person name="Miyauchi S."/>
            <person name="Poulain J."/>
            <person name="Riccioni C."/>
            <person name="Rubini A."/>
            <person name="Sitrit Y."/>
            <person name="Splivallo R."/>
            <person name="Traeger S."/>
            <person name="Wang M."/>
            <person name="Zifcakova L."/>
            <person name="Wipf D."/>
            <person name="Zambonelli A."/>
            <person name="Paolocci F."/>
            <person name="Nowrousian M."/>
            <person name="Ottonello S."/>
            <person name="Baldrian P."/>
            <person name="Spatafora J.W."/>
            <person name="Henrissat B."/>
            <person name="Nagy L.G."/>
            <person name="Aury J.M."/>
            <person name="Wincker P."/>
            <person name="Grigoriev I.V."/>
            <person name="Bonfante P."/>
            <person name="Martin F.M."/>
        </authorList>
    </citation>
    <scope>NUCLEOTIDE SEQUENCE [LARGE SCALE GENOMIC DNA]</scope>
    <source>
        <strain evidence="7 8">RN42</strain>
    </source>
</reference>
<evidence type="ECO:0000256" key="4">
    <source>
        <dbReference type="ARBA" id="ARBA00023136"/>
    </source>
</evidence>
<feature type="transmembrane region" description="Helical" evidence="5">
    <location>
        <begin position="100"/>
        <end position="120"/>
    </location>
</feature>
<feature type="transmembrane region" description="Helical" evidence="5">
    <location>
        <begin position="20"/>
        <end position="39"/>
    </location>
</feature>
<dbReference type="PANTHER" id="PTHR10783">
    <property type="entry name" value="XENOTROPIC AND POLYTROPIC RETROVIRUS RECEPTOR 1-RELATED"/>
    <property type="match status" value="1"/>
</dbReference>
<accession>A0A3N4IGE5</accession>
<dbReference type="Proteomes" id="UP000275078">
    <property type="component" value="Unassembled WGS sequence"/>
</dbReference>
<feature type="domain" description="EXS" evidence="6">
    <location>
        <begin position="184"/>
        <end position="395"/>
    </location>
</feature>
<organism evidence="7 8">
    <name type="scientific">Ascobolus immersus RN42</name>
    <dbReference type="NCBI Taxonomy" id="1160509"/>
    <lineage>
        <taxon>Eukaryota</taxon>
        <taxon>Fungi</taxon>
        <taxon>Dikarya</taxon>
        <taxon>Ascomycota</taxon>
        <taxon>Pezizomycotina</taxon>
        <taxon>Pezizomycetes</taxon>
        <taxon>Pezizales</taxon>
        <taxon>Ascobolaceae</taxon>
        <taxon>Ascobolus</taxon>
    </lineage>
</organism>
<feature type="transmembrane region" description="Helical" evidence="5">
    <location>
        <begin position="69"/>
        <end position="88"/>
    </location>
</feature>
<keyword evidence="2 5" id="KW-0812">Transmembrane</keyword>
<proteinExistence type="predicted"/>
<keyword evidence="4 5" id="KW-0472">Membrane</keyword>
<evidence type="ECO:0000259" key="6">
    <source>
        <dbReference type="PROSITE" id="PS51380"/>
    </source>
</evidence>
<evidence type="ECO:0000256" key="1">
    <source>
        <dbReference type="ARBA" id="ARBA00004141"/>
    </source>
</evidence>
<feature type="transmembrane region" description="Helical" evidence="5">
    <location>
        <begin position="304"/>
        <end position="323"/>
    </location>
</feature>
<evidence type="ECO:0000256" key="3">
    <source>
        <dbReference type="ARBA" id="ARBA00022989"/>
    </source>
</evidence>
<evidence type="ECO:0000313" key="8">
    <source>
        <dbReference type="Proteomes" id="UP000275078"/>
    </source>
</evidence>
<dbReference type="PROSITE" id="PS51380">
    <property type="entry name" value="EXS"/>
    <property type="match status" value="1"/>
</dbReference>
<dbReference type="Pfam" id="PF03124">
    <property type="entry name" value="EXS"/>
    <property type="match status" value="1"/>
</dbReference>
<keyword evidence="8" id="KW-1185">Reference proteome</keyword>
<evidence type="ECO:0000256" key="2">
    <source>
        <dbReference type="ARBA" id="ARBA00022692"/>
    </source>
</evidence>
<evidence type="ECO:0000256" key="5">
    <source>
        <dbReference type="SAM" id="Phobius"/>
    </source>
</evidence>